<evidence type="ECO:0000259" key="3">
    <source>
        <dbReference type="Pfam" id="PF17853"/>
    </source>
</evidence>
<dbReference type="AlphaFoldDB" id="A0A1M5XQB2"/>
<dbReference type="Gene3D" id="1.10.10.2840">
    <property type="entry name" value="PucR C-terminal helix-turn-helix domain"/>
    <property type="match status" value="1"/>
</dbReference>
<accession>A0A1M5XQB2</accession>
<gene>
    <name evidence="4" type="ORF">SAMN02745823_01943</name>
</gene>
<comment type="similarity">
    <text evidence="1">Belongs to the CdaR family.</text>
</comment>
<dbReference type="InterPro" id="IPR051448">
    <property type="entry name" value="CdaR-like_regulators"/>
</dbReference>
<dbReference type="Proteomes" id="UP000183995">
    <property type="component" value="Unassembled WGS sequence"/>
</dbReference>
<dbReference type="Pfam" id="PF13556">
    <property type="entry name" value="HTH_30"/>
    <property type="match status" value="1"/>
</dbReference>
<dbReference type="RefSeq" id="WP_073078254.1">
    <property type="nucleotide sequence ID" value="NZ_FQXV01000006.1"/>
</dbReference>
<evidence type="ECO:0000256" key="1">
    <source>
        <dbReference type="ARBA" id="ARBA00006754"/>
    </source>
</evidence>
<evidence type="ECO:0000259" key="2">
    <source>
        <dbReference type="Pfam" id="PF13556"/>
    </source>
</evidence>
<dbReference type="PANTHER" id="PTHR33744:SF7">
    <property type="entry name" value="PUCR FAMILY TRANSCRIPTIONAL REGULATOR"/>
    <property type="match status" value="1"/>
</dbReference>
<dbReference type="Pfam" id="PF17853">
    <property type="entry name" value="GGDEF_2"/>
    <property type="match status" value="1"/>
</dbReference>
<evidence type="ECO:0000313" key="4">
    <source>
        <dbReference type="EMBL" id="SHI01980.1"/>
    </source>
</evidence>
<reference evidence="4 5" key="1">
    <citation type="submission" date="2016-11" db="EMBL/GenBank/DDBJ databases">
        <authorList>
            <person name="Jaros S."/>
            <person name="Januszkiewicz K."/>
            <person name="Wedrychowicz H."/>
        </authorList>
    </citation>
    <scope>NUCLEOTIDE SEQUENCE [LARGE SCALE GENOMIC DNA]</scope>
    <source>
        <strain evidence="4 5">DSM 10068</strain>
    </source>
</reference>
<evidence type="ECO:0000313" key="5">
    <source>
        <dbReference type="Proteomes" id="UP000183995"/>
    </source>
</evidence>
<keyword evidence="5" id="KW-1185">Reference proteome</keyword>
<organism evidence="4 5">
    <name type="scientific">Sporobacter termitidis DSM 10068</name>
    <dbReference type="NCBI Taxonomy" id="1123282"/>
    <lineage>
        <taxon>Bacteria</taxon>
        <taxon>Bacillati</taxon>
        <taxon>Bacillota</taxon>
        <taxon>Clostridia</taxon>
        <taxon>Eubacteriales</taxon>
        <taxon>Oscillospiraceae</taxon>
        <taxon>Sporobacter</taxon>
    </lineage>
</organism>
<dbReference type="STRING" id="1123282.SAMN02745823_01943"/>
<dbReference type="EMBL" id="FQXV01000006">
    <property type="protein sequence ID" value="SHI01980.1"/>
    <property type="molecule type" value="Genomic_DNA"/>
</dbReference>
<feature type="domain" description="CdaR GGDEF-like" evidence="3">
    <location>
        <begin position="277"/>
        <end position="396"/>
    </location>
</feature>
<feature type="domain" description="PucR C-terminal helix-turn-helix" evidence="2">
    <location>
        <begin position="467"/>
        <end position="521"/>
    </location>
</feature>
<dbReference type="InterPro" id="IPR025736">
    <property type="entry name" value="PucR_C-HTH_dom"/>
</dbReference>
<protein>
    <submittedName>
        <fullName evidence="4">PucR C-terminal helix-turn-helix domain-containing protein</fullName>
    </submittedName>
</protein>
<dbReference type="InterPro" id="IPR041522">
    <property type="entry name" value="CdaR_GGDEF"/>
</dbReference>
<name>A0A1M5XQB2_9FIRM</name>
<dbReference type="InterPro" id="IPR042070">
    <property type="entry name" value="PucR_C-HTH_sf"/>
</dbReference>
<dbReference type="PANTHER" id="PTHR33744">
    <property type="entry name" value="CARBOHYDRATE DIACID REGULATOR"/>
    <property type="match status" value="1"/>
</dbReference>
<sequence>MQISLNIILDVLESYRQEIHVSSGSKLSFSRCLPLPDDTGDMAGDCIYVGGLAKALALRGEGVDICCICLRDRVKDEAETDAALNGLIIINENISPNALLMLVQNRFFAILDWIQQMHETMIHDGSMQDIVDLCAPVIDNYIAVSDSSLMLLAYSRFIPCDDPICVNLVKYGYHPEESIQKFKEYDLFRKWEMADGIYIDDTRTTAKYVALNKIFKFRNVYFAHVVLTCNRKPLTPGMIDLFQMFLDALAVYIERAWEAKSACNHIYDTFLTDLIEGNISSKKVIEERAQYVGIPLTGRYCLFQIISNDSANMSIGKMLMEFSDLFPRFRFIRYQQRIVAINNFFPHDDPEEQLQAICRSLEVFLEKYDALCGVSLFFDALDEIPFSFRQSTLALKYIDRLGRGGTGGRLVLQDEKQSPRINHFSDSYIFCLVGEYEPNAELWYHSDYHAMLRKLHDYDARHKSNTVQILQTYLSLERSATGTGAALNMHRNNVLYHISRIEEMLSVDFDSPSVRFMMLMSFILLELYGFNNE</sequence>
<proteinExistence type="inferred from homology"/>
<dbReference type="OrthoDB" id="143422at2"/>